<accession>A0ABW0M866</accession>
<dbReference type="Gene3D" id="3.30.2310.20">
    <property type="entry name" value="RelE-like"/>
    <property type="match status" value="1"/>
</dbReference>
<sequence length="93" mass="10761">MIKTFADKATAAIFTAQFVKTLPREIQRVAIRKLQMLDAAIAIEDLRTPPSNHLEALKRNRKGQWSIRINAQWRVCFKFDSGNAYDVEIVDYH</sequence>
<name>A0ABW0M866_9BURK</name>
<comment type="caution">
    <text evidence="1">The sequence shown here is derived from an EMBL/GenBank/DDBJ whole genome shotgun (WGS) entry which is preliminary data.</text>
</comment>
<evidence type="ECO:0000313" key="2">
    <source>
        <dbReference type="Proteomes" id="UP001596045"/>
    </source>
</evidence>
<gene>
    <name evidence="1" type="ORF">ACFPM8_04450</name>
</gene>
<organism evidence="1 2">
    <name type="scientific">Paraherbaspirillum soli</name>
    <dbReference type="NCBI Taxonomy" id="631222"/>
    <lineage>
        <taxon>Bacteria</taxon>
        <taxon>Pseudomonadati</taxon>
        <taxon>Pseudomonadota</taxon>
        <taxon>Betaproteobacteria</taxon>
        <taxon>Burkholderiales</taxon>
        <taxon>Oxalobacteraceae</taxon>
        <taxon>Paraherbaspirillum</taxon>
    </lineage>
</organism>
<protein>
    <submittedName>
        <fullName evidence="1">Type II toxin-antitoxin system RelE/ParE family toxin</fullName>
    </submittedName>
</protein>
<dbReference type="SUPFAM" id="SSF143011">
    <property type="entry name" value="RelE-like"/>
    <property type="match status" value="1"/>
</dbReference>
<keyword evidence="2" id="KW-1185">Reference proteome</keyword>
<dbReference type="PANTHER" id="PTHR40266">
    <property type="entry name" value="TOXIN HIGB-1"/>
    <property type="match status" value="1"/>
</dbReference>
<dbReference type="Proteomes" id="UP001596045">
    <property type="component" value="Unassembled WGS sequence"/>
</dbReference>
<dbReference type="RefSeq" id="WP_378995367.1">
    <property type="nucleotide sequence ID" value="NZ_JBHSMT010000008.1"/>
</dbReference>
<evidence type="ECO:0000313" key="1">
    <source>
        <dbReference type="EMBL" id="MFC5473198.1"/>
    </source>
</evidence>
<dbReference type="InterPro" id="IPR007711">
    <property type="entry name" value="HigB-1"/>
</dbReference>
<dbReference type="PANTHER" id="PTHR40266:SF2">
    <property type="entry name" value="TOXIN HIGB-1"/>
    <property type="match status" value="1"/>
</dbReference>
<dbReference type="InterPro" id="IPR035093">
    <property type="entry name" value="RelE/ParE_toxin_dom_sf"/>
</dbReference>
<reference evidence="2" key="1">
    <citation type="journal article" date="2019" name="Int. J. Syst. Evol. Microbiol.">
        <title>The Global Catalogue of Microorganisms (GCM) 10K type strain sequencing project: providing services to taxonomists for standard genome sequencing and annotation.</title>
        <authorList>
            <consortium name="The Broad Institute Genomics Platform"/>
            <consortium name="The Broad Institute Genome Sequencing Center for Infectious Disease"/>
            <person name="Wu L."/>
            <person name="Ma J."/>
        </authorList>
    </citation>
    <scope>NUCLEOTIDE SEQUENCE [LARGE SCALE GENOMIC DNA]</scope>
    <source>
        <strain evidence="2">JCM 17066</strain>
    </source>
</reference>
<dbReference type="EMBL" id="JBHSMT010000008">
    <property type="protein sequence ID" value="MFC5473198.1"/>
    <property type="molecule type" value="Genomic_DNA"/>
</dbReference>
<dbReference type="Pfam" id="PF05015">
    <property type="entry name" value="HigB-like_toxin"/>
    <property type="match status" value="1"/>
</dbReference>
<proteinExistence type="predicted"/>